<evidence type="ECO:0000256" key="2">
    <source>
        <dbReference type="ARBA" id="ARBA00022737"/>
    </source>
</evidence>
<keyword evidence="1" id="KW-0808">Transferase</keyword>
<dbReference type="SUPFAM" id="SSF52821">
    <property type="entry name" value="Rhodanese/Cell cycle control phosphatase"/>
    <property type="match status" value="2"/>
</dbReference>
<dbReference type="Gene3D" id="3.40.250.10">
    <property type="entry name" value="Rhodanese-like domain"/>
    <property type="match status" value="2"/>
</dbReference>
<name>A0A9W6H6M7_9MICO</name>
<dbReference type="Pfam" id="PF00581">
    <property type="entry name" value="Rhodanese"/>
    <property type="match status" value="2"/>
</dbReference>
<dbReference type="PANTHER" id="PTHR11364:SF27">
    <property type="entry name" value="SULFURTRANSFERASE"/>
    <property type="match status" value="1"/>
</dbReference>
<organism evidence="5 6">
    <name type="scientific">Leifsonia poae</name>
    <dbReference type="NCBI Taxonomy" id="110933"/>
    <lineage>
        <taxon>Bacteria</taxon>
        <taxon>Bacillati</taxon>
        <taxon>Actinomycetota</taxon>
        <taxon>Actinomycetes</taxon>
        <taxon>Micrococcales</taxon>
        <taxon>Microbacteriaceae</taxon>
        <taxon>Leifsonia</taxon>
    </lineage>
</organism>
<dbReference type="GO" id="GO:0004792">
    <property type="term" value="F:thiosulfate-cyanide sulfurtransferase activity"/>
    <property type="evidence" value="ECO:0007669"/>
    <property type="project" value="TreeGrafter"/>
</dbReference>
<dbReference type="EMBL" id="BSEN01000001">
    <property type="protein sequence ID" value="GLJ74617.1"/>
    <property type="molecule type" value="Genomic_DNA"/>
</dbReference>
<evidence type="ECO:0000259" key="4">
    <source>
        <dbReference type="PROSITE" id="PS50206"/>
    </source>
</evidence>
<comment type="caution">
    <text evidence="5">The sequence shown here is derived from an EMBL/GenBank/DDBJ whole genome shotgun (WGS) entry which is preliminary data.</text>
</comment>
<sequence length="309" mass="32430">MSSASDTLTVTGPETPVVGPDIDRPLVSTQWLADHLGSDGLVVLDATVVPTTRADGRTGYLSGLDRFLVQGHIPGAVFADLLDVFSDPSGAYPFTRPDAAAFEAAAAAAGIDNDTTVVVYDAAVGTWAARVWWLFRAFGFDRVAVLDGGFTKWHAEERPTERGHVEPRAGATFVASERPESWVEKDVVAAIVDGSERATLLCAVPPAEFTGEAGQRPRLGHIPGSVSAPAIRLVDRETNAFLPPSVLRTTFAEVLASDDRIVAYCAGGIAAASDALALALLGRTDVAVYDGSLNEWAADPHAPLATLPA</sequence>
<evidence type="ECO:0000256" key="1">
    <source>
        <dbReference type="ARBA" id="ARBA00022679"/>
    </source>
</evidence>
<feature type="domain" description="Rhodanese" evidence="4">
    <location>
        <begin position="205"/>
        <end position="305"/>
    </location>
</feature>
<dbReference type="SMART" id="SM00450">
    <property type="entry name" value="RHOD"/>
    <property type="match status" value="2"/>
</dbReference>
<reference evidence="5" key="1">
    <citation type="journal article" date="2014" name="Int. J. Syst. Evol. Microbiol.">
        <title>Complete genome sequence of Corynebacterium casei LMG S-19264T (=DSM 44701T), isolated from a smear-ripened cheese.</title>
        <authorList>
            <consortium name="US DOE Joint Genome Institute (JGI-PGF)"/>
            <person name="Walter F."/>
            <person name="Albersmeier A."/>
            <person name="Kalinowski J."/>
            <person name="Ruckert C."/>
        </authorList>
    </citation>
    <scope>NUCLEOTIDE SEQUENCE</scope>
    <source>
        <strain evidence="5">VKM Ac-1401</strain>
    </source>
</reference>
<proteinExistence type="predicted"/>
<dbReference type="PANTHER" id="PTHR11364">
    <property type="entry name" value="THIOSULFATE SULFERTANSFERASE"/>
    <property type="match status" value="1"/>
</dbReference>
<dbReference type="AlphaFoldDB" id="A0A9W6H6M7"/>
<dbReference type="Proteomes" id="UP001142372">
    <property type="component" value="Unassembled WGS sequence"/>
</dbReference>
<keyword evidence="2" id="KW-0677">Repeat</keyword>
<dbReference type="InterPro" id="IPR045078">
    <property type="entry name" value="TST/MPST-like"/>
</dbReference>
<evidence type="ECO:0000313" key="6">
    <source>
        <dbReference type="Proteomes" id="UP001142372"/>
    </source>
</evidence>
<dbReference type="InterPro" id="IPR036873">
    <property type="entry name" value="Rhodanese-like_dom_sf"/>
</dbReference>
<evidence type="ECO:0000313" key="5">
    <source>
        <dbReference type="EMBL" id="GLJ74617.1"/>
    </source>
</evidence>
<feature type="domain" description="Rhodanese" evidence="4">
    <location>
        <begin position="70"/>
        <end position="162"/>
    </location>
</feature>
<keyword evidence="6" id="KW-1185">Reference proteome</keyword>
<dbReference type="CDD" id="cd01448">
    <property type="entry name" value="TST_Repeat_1"/>
    <property type="match status" value="1"/>
</dbReference>
<dbReference type="RefSeq" id="WP_271175322.1">
    <property type="nucleotide sequence ID" value="NZ_BAAAJO010000001.1"/>
</dbReference>
<dbReference type="PROSITE" id="PS50206">
    <property type="entry name" value="RHODANESE_3"/>
    <property type="match status" value="2"/>
</dbReference>
<evidence type="ECO:0000256" key="3">
    <source>
        <dbReference type="SAM" id="MobiDB-lite"/>
    </source>
</evidence>
<reference evidence="5" key="2">
    <citation type="submission" date="2023-01" db="EMBL/GenBank/DDBJ databases">
        <authorList>
            <person name="Sun Q."/>
            <person name="Evtushenko L."/>
        </authorList>
    </citation>
    <scope>NUCLEOTIDE SEQUENCE</scope>
    <source>
        <strain evidence="5">VKM Ac-1401</strain>
    </source>
</reference>
<feature type="compositionally biased region" description="Polar residues" evidence="3">
    <location>
        <begin position="1"/>
        <end position="12"/>
    </location>
</feature>
<feature type="region of interest" description="Disordered" evidence="3">
    <location>
        <begin position="1"/>
        <end position="21"/>
    </location>
</feature>
<accession>A0A9W6H6M7</accession>
<gene>
    <name evidence="5" type="ORF">GCM10017584_01900</name>
</gene>
<dbReference type="InterPro" id="IPR001763">
    <property type="entry name" value="Rhodanese-like_dom"/>
</dbReference>
<protein>
    <submittedName>
        <fullName evidence="5">Thiosulfate sulfurtransferase</fullName>
    </submittedName>
</protein>